<reference evidence="1 2" key="1">
    <citation type="submission" date="2013-07" db="EMBL/GenBank/DDBJ databases">
        <title>Genome of Archaeoglobus fulgidus.</title>
        <authorList>
            <person name="Fiebig A."/>
            <person name="Birkeland N.-K."/>
        </authorList>
    </citation>
    <scope>NUCLEOTIDE SEQUENCE [LARGE SCALE GENOMIC DNA]</scope>
    <source>
        <strain evidence="1 2">DSM 8774</strain>
    </source>
</reference>
<protein>
    <submittedName>
        <fullName evidence="1">Uncharacterized protein</fullName>
    </submittedName>
</protein>
<dbReference type="HOGENOM" id="CLU_1071993_0_0_2"/>
<name>A0A075WLA6_ARCFL</name>
<sequence length="259" mass="29383">MIWLYRTADPSYLQKLRDAGLSPREIAEVCGVSPFYVIKVTKSSPKPVKPVLLKGETGIISISSAVLRKAGADVSKELYGVWDVSDGVRLKIIEKKECNAKEKAYKLVRNRNTNARLIYLPKKVLKVIKDAYPYAEKFRWVVDGSKLLRLIGVESVQVENISIRELDQQLKVLVDVRSGKTYIFFPPVIKGEFCAFGVDLDRKILVIVPSEQRGLKLRRKNSWMAVRADKLRKLIKLKCGEYTANLAEVDKTKAIIVKF</sequence>
<evidence type="ECO:0000313" key="2">
    <source>
        <dbReference type="Proteomes" id="UP000028501"/>
    </source>
</evidence>
<accession>A0A075WLA6</accession>
<dbReference type="AlphaFoldDB" id="A0A075WLA6"/>
<dbReference type="KEGG" id="afg:AFULGI_00015960"/>
<dbReference type="EMBL" id="CP006577">
    <property type="protein sequence ID" value="AIG98358.1"/>
    <property type="molecule type" value="Genomic_DNA"/>
</dbReference>
<proteinExistence type="predicted"/>
<gene>
    <name evidence="1" type="ORF">AFULGI_00015960</name>
</gene>
<dbReference type="RefSeq" id="WP_156029534.1">
    <property type="nucleotide sequence ID" value="NZ_CP006577.1"/>
</dbReference>
<dbReference type="Proteomes" id="UP000028501">
    <property type="component" value="Chromosome"/>
</dbReference>
<dbReference type="GeneID" id="24795096"/>
<organism evidence="1 2">
    <name type="scientific">Archaeoglobus fulgidus DSM 8774</name>
    <dbReference type="NCBI Taxonomy" id="1344584"/>
    <lineage>
        <taxon>Archaea</taxon>
        <taxon>Methanobacteriati</taxon>
        <taxon>Methanobacteriota</taxon>
        <taxon>Archaeoglobi</taxon>
        <taxon>Archaeoglobales</taxon>
        <taxon>Archaeoglobaceae</taxon>
        <taxon>Archaeoglobus</taxon>
    </lineage>
</organism>
<evidence type="ECO:0000313" key="1">
    <source>
        <dbReference type="EMBL" id="AIG98358.1"/>
    </source>
</evidence>